<dbReference type="Pfam" id="PF01936">
    <property type="entry name" value="NYN"/>
    <property type="match status" value="1"/>
</dbReference>
<dbReference type="AlphaFoldDB" id="A0A1G2LQU7"/>
<dbReference type="GO" id="GO:0004540">
    <property type="term" value="F:RNA nuclease activity"/>
    <property type="evidence" value="ECO:0007669"/>
    <property type="project" value="InterPro"/>
</dbReference>
<accession>A0A1G2LQU7</accession>
<dbReference type="Gene3D" id="3.40.50.1010">
    <property type="entry name" value="5'-nuclease"/>
    <property type="match status" value="1"/>
</dbReference>
<evidence type="ECO:0000259" key="1">
    <source>
        <dbReference type="Pfam" id="PF01936"/>
    </source>
</evidence>
<dbReference type="InterPro" id="IPR047140">
    <property type="entry name" value="LabA"/>
</dbReference>
<dbReference type="PANTHER" id="PTHR35458">
    <property type="entry name" value="SLR0755 PROTEIN"/>
    <property type="match status" value="1"/>
</dbReference>
<organism evidence="2 3">
    <name type="scientific">Candidatus Sungbacteria bacterium RIFCSPLOWO2_12_FULL_41_11</name>
    <dbReference type="NCBI Taxonomy" id="1802286"/>
    <lineage>
        <taxon>Bacteria</taxon>
        <taxon>Candidatus Sungiibacteriota</taxon>
    </lineage>
</organism>
<dbReference type="InterPro" id="IPR021139">
    <property type="entry name" value="NYN"/>
</dbReference>
<comment type="caution">
    <text evidence="2">The sequence shown here is derived from an EMBL/GenBank/DDBJ whole genome shotgun (WGS) entry which is preliminary data.</text>
</comment>
<reference evidence="2 3" key="1">
    <citation type="journal article" date="2016" name="Nat. Commun.">
        <title>Thousands of microbial genomes shed light on interconnected biogeochemical processes in an aquifer system.</title>
        <authorList>
            <person name="Anantharaman K."/>
            <person name="Brown C.T."/>
            <person name="Hug L.A."/>
            <person name="Sharon I."/>
            <person name="Castelle C.J."/>
            <person name="Probst A.J."/>
            <person name="Thomas B.C."/>
            <person name="Singh A."/>
            <person name="Wilkins M.J."/>
            <person name="Karaoz U."/>
            <person name="Brodie E.L."/>
            <person name="Williams K.H."/>
            <person name="Hubbard S.S."/>
            <person name="Banfield J.F."/>
        </authorList>
    </citation>
    <scope>NUCLEOTIDE SEQUENCE [LARGE SCALE GENOMIC DNA]</scope>
</reference>
<dbReference type="EMBL" id="MHQY01000014">
    <property type="protein sequence ID" value="OHA14008.1"/>
    <property type="molecule type" value="Genomic_DNA"/>
</dbReference>
<evidence type="ECO:0000313" key="2">
    <source>
        <dbReference type="EMBL" id="OHA14008.1"/>
    </source>
</evidence>
<sequence>MIPKENNFAFIDSQNVYKGTRRDLGWELDWVRFRVYLKHKYDITNAYLFIGFMPEHNDIYDELQKAGFILKFKPVLPNGKDGVKGNIDADLVLQAMIDYPNYDKAVIVSSDGDFYSLARHLYDNKKLLAVLSPHRKTCSSLLRKSAKDKMVYMDNLENKLSKRKSTA</sequence>
<feature type="domain" description="NYN" evidence="1">
    <location>
        <begin position="10"/>
        <end position="147"/>
    </location>
</feature>
<name>A0A1G2LQU7_9BACT</name>
<dbReference type="Proteomes" id="UP000177171">
    <property type="component" value="Unassembled WGS sequence"/>
</dbReference>
<evidence type="ECO:0000313" key="3">
    <source>
        <dbReference type="Proteomes" id="UP000177171"/>
    </source>
</evidence>
<dbReference type="PANTHER" id="PTHR35458:SF8">
    <property type="entry name" value="SLR0650 PROTEIN"/>
    <property type="match status" value="1"/>
</dbReference>
<protein>
    <recommendedName>
        <fullName evidence="1">NYN domain-containing protein</fullName>
    </recommendedName>
</protein>
<gene>
    <name evidence="2" type="ORF">A3G49_06100</name>
</gene>
<proteinExistence type="predicted"/>